<comment type="caution">
    <text evidence="2">The sequence shown here is derived from an EMBL/GenBank/DDBJ whole genome shotgun (WGS) entry which is preliminary data.</text>
</comment>
<evidence type="ECO:0000313" key="3">
    <source>
        <dbReference type="Proteomes" id="UP000886653"/>
    </source>
</evidence>
<protein>
    <submittedName>
        <fullName evidence="2">Uncharacterized protein</fullName>
    </submittedName>
</protein>
<reference evidence="2" key="1">
    <citation type="submission" date="2013-11" db="EMBL/GenBank/DDBJ databases">
        <title>Genome sequence of the fusiform rust pathogen reveals effectors for host alternation and coevolution with pine.</title>
        <authorList>
            <consortium name="DOE Joint Genome Institute"/>
            <person name="Smith K."/>
            <person name="Pendleton A."/>
            <person name="Kubisiak T."/>
            <person name="Anderson C."/>
            <person name="Salamov A."/>
            <person name="Aerts A."/>
            <person name="Riley R."/>
            <person name="Clum A."/>
            <person name="Lindquist E."/>
            <person name="Ence D."/>
            <person name="Campbell M."/>
            <person name="Kronenberg Z."/>
            <person name="Feau N."/>
            <person name="Dhillon B."/>
            <person name="Hamelin R."/>
            <person name="Burleigh J."/>
            <person name="Smith J."/>
            <person name="Yandell M."/>
            <person name="Nelson C."/>
            <person name="Grigoriev I."/>
            <person name="Davis J."/>
        </authorList>
    </citation>
    <scope>NUCLEOTIDE SEQUENCE</scope>
    <source>
        <strain evidence="2">G11</strain>
    </source>
</reference>
<feature type="chain" id="PRO_5040465680" evidence="1">
    <location>
        <begin position="21"/>
        <end position="402"/>
    </location>
</feature>
<dbReference type="EMBL" id="MU167237">
    <property type="protein sequence ID" value="KAG0148429.1"/>
    <property type="molecule type" value="Genomic_DNA"/>
</dbReference>
<keyword evidence="3" id="KW-1185">Reference proteome</keyword>
<name>A0A9P6NQJ7_9BASI</name>
<gene>
    <name evidence="2" type="ORF">CROQUDRAFT_694325</name>
</gene>
<proteinExistence type="predicted"/>
<evidence type="ECO:0000313" key="2">
    <source>
        <dbReference type="EMBL" id="KAG0148429.1"/>
    </source>
</evidence>
<keyword evidence="1" id="KW-0732">Signal</keyword>
<dbReference type="Proteomes" id="UP000886653">
    <property type="component" value="Unassembled WGS sequence"/>
</dbReference>
<evidence type="ECO:0000256" key="1">
    <source>
        <dbReference type="SAM" id="SignalP"/>
    </source>
</evidence>
<sequence>MIRFCIIPLYLCFIVNECVSLNDLITGVTRQMQAHDQVEHIQTLATSDFIKWHANFWDERTQMVWRELWNMDLAAKQTSEPEMYIEKCLRMKEFIWKQHKRNGFVTISKESYKATLPTIRYPTNLAWMGILHYLVDILRLHSDSSKWSELRMLEACILEKGIIYLNPKAHKQSRADLEEFVNYAIHRIGTYVLFRNWGMSFKTTGSNIYVATHAERNLKLLEDAELIKSCTCYGEAYWAYMNFIDLVHHLLTAGFKSKRAIMAMQPCFWGERRWQSRLSRGQTLEDFKSINQYAFGKLDLPRKWMSGEEDLLLKNPLHGIEPEFQKMILDEIAENSYFALDKGLNLVERLQNITSGKFDIQLWNVAGALHIQGDLPKLEKLILCLLHLISWSAVTLKNNVEY</sequence>
<organism evidence="2 3">
    <name type="scientific">Cronartium quercuum f. sp. fusiforme G11</name>
    <dbReference type="NCBI Taxonomy" id="708437"/>
    <lineage>
        <taxon>Eukaryota</taxon>
        <taxon>Fungi</taxon>
        <taxon>Dikarya</taxon>
        <taxon>Basidiomycota</taxon>
        <taxon>Pucciniomycotina</taxon>
        <taxon>Pucciniomycetes</taxon>
        <taxon>Pucciniales</taxon>
        <taxon>Coleosporiaceae</taxon>
        <taxon>Cronartium</taxon>
    </lineage>
</organism>
<feature type="signal peptide" evidence="1">
    <location>
        <begin position="1"/>
        <end position="20"/>
    </location>
</feature>
<accession>A0A9P6NQJ7</accession>
<dbReference type="AlphaFoldDB" id="A0A9P6NQJ7"/>